<dbReference type="RefSeq" id="WP_047791136.1">
    <property type="nucleotide sequence ID" value="NZ_CP011856.1"/>
</dbReference>
<feature type="binding site" evidence="5">
    <location>
        <begin position="123"/>
        <end position="128"/>
    </location>
    <ligand>
        <name>S-adenosyl-L-methionine</name>
        <dbReference type="ChEBI" id="CHEBI:59789"/>
    </ligand>
</feature>
<feature type="binding site" evidence="5">
    <location>
        <position position="104"/>
    </location>
    <ligand>
        <name>S-adenosyl-L-methionine</name>
        <dbReference type="ChEBI" id="CHEBI:59789"/>
    </ligand>
</feature>
<protein>
    <recommendedName>
        <fullName evidence="5">Ribosomal RNA large subunit methyltransferase H</fullName>
        <ecNumber evidence="5">2.1.1.177</ecNumber>
    </recommendedName>
    <alternativeName>
        <fullName evidence="5">23S rRNA (pseudouridine1915-N3)-methyltransferase</fullName>
    </alternativeName>
    <alternativeName>
        <fullName evidence="5">23S rRNA m3Psi1915 methyltransferase</fullName>
    </alternativeName>
    <alternativeName>
        <fullName evidence="5">rRNA (pseudouridine-N3-)-methyltransferase RlmH</fullName>
    </alternativeName>
</protein>
<proteinExistence type="inferred from homology"/>
<gene>
    <name evidence="5 6" type="primary">rlmH</name>
    <name evidence="6" type="ORF">SERIO_v1c02830</name>
</gene>
<dbReference type="Proteomes" id="UP000035661">
    <property type="component" value="Chromosome"/>
</dbReference>
<reference evidence="7" key="2">
    <citation type="submission" date="2015-06" db="EMBL/GenBank/DDBJ databases">
        <title>Complete genome sequence of Spiroplasma eriocheiris TDA-040725-5 (DSM 21848).</title>
        <authorList>
            <person name="Lo W.-S."/>
            <person name="Kuo C.-H."/>
        </authorList>
    </citation>
    <scope>NUCLEOTIDE SEQUENCE [LARGE SCALE GENOMIC DNA]</scope>
    <source>
        <strain evidence="7">TDA-040725-5</strain>
    </source>
</reference>
<evidence type="ECO:0000256" key="1">
    <source>
        <dbReference type="ARBA" id="ARBA00022603"/>
    </source>
</evidence>
<dbReference type="EMBL" id="CP011856">
    <property type="protein sequence ID" value="AKM53867.1"/>
    <property type="molecule type" value="Genomic_DNA"/>
</dbReference>
<name>A0A0H3XLZ8_9MOLU</name>
<evidence type="ECO:0000256" key="2">
    <source>
        <dbReference type="ARBA" id="ARBA00022679"/>
    </source>
</evidence>
<dbReference type="GO" id="GO:0005737">
    <property type="term" value="C:cytoplasm"/>
    <property type="evidence" value="ECO:0007669"/>
    <property type="project" value="UniProtKB-SubCell"/>
</dbReference>
<keyword evidence="3 5" id="KW-0949">S-adenosyl-L-methionine</keyword>
<dbReference type="InterPro" id="IPR003742">
    <property type="entry name" value="RlmH-like"/>
</dbReference>
<keyword evidence="2 5" id="KW-0808">Transferase</keyword>
<dbReference type="KEGG" id="seri:SERIO_v1c02830"/>
<comment type="catalytic activity">
    <reaction evidence="5">
        <text>pseudouridine(1915) in 23S rRNA + S-adenosyl-L-methionine = N(3)-methylpseudouridine(1915) in 23S rRNA + S-adenosyl-L-homocysteine + H(+)</text>
        <dbReference type="Rhea" id="RHEA:42752"/>
        <dbReference type="Rhea" id="RHEA-COMP:10221"/>
        <dbReference type="Rhea" id="RHEA-COMP:10222"/>
        <dbReference type="ChEBI" id="CHEBI:15378"/>
        <dbReference type="ChEBI" id="CHEBI:57856"/>
        <dbReference type="ChEBI" id="CHEBI:59789"/>
        <dbReference type="ChEBI" id="CHEBI:65314"/>
        <dbReference type="ChEBI" id="CHEBI:74486"/>
        <dbReference type="EC" id="2.1.1.177"/>
    </reaction>
</comment>
<dbReference type="Gene3D" id="3.40.1280.10">
    <property type="match status" value="1"/>
</dbReference>
<keyword evidence="5" id="KW-0698">rRNA processing</keyword>
<evidence type="ECO:0000256" key="5">
    <source>
        <dbReference type="HAMAP-Rule" id="MF_00658"/>
    </source>
</evidence>
<accession>A0A0H3XLZ8</accession>
<keyword evidence="5" id="KW-0963">Cytoplasm</keyword>
<keyword evidence="7" id="KW-1185">Reference proteome</keyword>
<feature type="binding site" evidence="5">
    <location>
        <position position="72"/>
    </location>
    <ligand>
        <name>S-adenosyl-L-methionine</name>
        <dbReference type="ChEBI" id="CHEBI:59789"/>
    </ligand>
</feature>
<dbReference type="PANTHER" id="PTHR33603:SF1">
    <property type="entry name" value="RIBOSOMAL RNA LARGE SUBUNIT METHYLTRANSFERASE H"/>
    <property type="match status" value="1"/>
</dbReference>
<evidence type="ECO:0000256" key="4">
    <source>
        <dbReference type="ARBA" id="ARBA00038303"/>
    </source>
</evidence>
<evidence type="ECO:0000313" key="6">
    <source>
        <dbReference type="EMBL" id="AKM53867.1"/>
    </source>
</evidence>
<dbReference type="PATRIC" id="fig|743698.3.peg.285"/>
<comment type="similarity">
    <text evidence="4 5">Belongs to the RNA methyltransferase RlmH family.</text>
</comment>
<evidence type="ECO:0000256" key="3">
    <source>
        <dbReference type="ARBA" id="ARBA00022691"/>
    </source>
</evidence>
<comment type="subcellular location">
    <subcellularLocation>
        <location evidence="5">Cytoplasm</location>
    </subcellularLocation>
</comment>
<dbReference type="EC" id="2.1.1.177" evidence="5"/>
<organism evidence="6 7">
    <name type="scientific">Spiroplasma eriocheiris</name>
    <dbReference type="NCBI Taxonomy" id="315358"/>
    <lineage>
        <taxon>Bacteria</taxon>
        <taxon>Bacillati</taxon>
        <taxon>Mycoplasmatota</taxon>
        <taxon>Mollicutes</taxon>
        <taxon>Entomoplasmatales</taxon>
        <taxon>Spiroplasmataceae</taxon>
        <taxon>Spiroplasma</taxon>
    </lineage>
</organism>
<sequence>MDIKIIVVGTLDKNYLTEGNDLFLTRIKHYSKIEIIELKEISHYDVAKNIKAQTALVRDKLSAYSEYVKVLLDINGKQVTSLQLANLIQEVKDFQNAKLAFIIGGSDGLDNELLSKVNYRLSLGLITLPHQLCRLILLEQIYRSFKIINNEKYHK</sequence>
<comment type="subunit">
    <text evidence="5">Homodimer.</text>
</comment>
<dbReference type="SUPFAM" id="SSF75217">
    <property type="entry name" value="alpha/beta knot"/>
    <property type="match status" value="1"/>
</dbReference>
<dbReference type="PANTHER" id="PTHR33603">
    <property type="entry name" value="METHYLTRANSFERASE"/>
    <property type="match status" value="1"/>
</dbReference>
<reference evidence="6 7" key="1">
    <citation type="journal article" date="2015" name="Genome Biol. Evol.">
        <title>Found and Lost: The Fates of Horizontally Acquired Genes in Arthropod-Symbiotic Spiroplasma.</title>
        <authorList>
            <person name="Lo W.S."/>
            <person name="Gasparich G.E."/>
            <person name="Kuo C.H."/>
        </authorList>
    </citation>
    <scope>NUCLEOTIDE SEQUENCE [LARGE SCALE GENOMIC DNA]</scope>
    <source>
        <strain evidence="7">TDA-040725-5</strain>
    </source>
</reference>
<dbReference type="PIRSF" id="PIRSF004505">
    <property type="entry name" value="MT_bac"/>
    <property type="match status" value="1"/>
</dbReference>
<keyword evidence="1 5" id="KW-0489">Methyltransferase</keyword>
<dbReference type="InterPro" id="IPR029028">
    <property type="entry name" value="Alpha/beta_knot_MTases"/>
</dbReference>
<dbReference type="CDD" id="cd18081">
    <property type="entry name" value="RlmH-like"/>
    <property type="match status" value="1"/>
</dbReference>
<dbReference type="Pfam" id="PF02590">
    <property type="entry name" value="SPOUT_MTase"/>
    <property type="match status" value="1"/>
</dbReference>
<dbReference type="GO" id="GO:0070038">
    <property type="term" value="F:rRNA (pseudouridine-N3-)-methyltransferase activity"/>
    <property type="evidence" value="ECO:0007669"/>
    <property type="project" value="UniProtKB-UniRule"/>
</dbReference>
<evidence type="ECO:0000313" key="7">
    <source>
        <dbReference type="Proteomes" id="UP000035661"/>
    </source>
</evidence>
<dbReference type="HAMAP" id="MF_00658">
    <property type="entry name" value="23SrRNA_methyltr_H"/>
    <property type="match status" value="1"/>
</dbReference>
<dbReference type="AlphaFoldDB" id="A0A0H3XLZ8"/>
<dbReference type="STRING" id="315358.SERIO_v1c02830"/>
<comment type="function">
    <text evidence="5">Specifically methylates the pseudouridine at position 1915 (m3Psi1915) in 23S rRNA.</text>
</comment>
<dbReference type="InterPro" id="IPR029026">
    <property type="entry name" value="tRNA_m1G_MTases_N"/>
</dbReference>